<dbReference type="STRING" id="670483.S7RM77"/>
<feature type="region of interest" description="Disordered" evidence="1">
    <location>
        <begin position="1"/>
        <end position="71"/>
    </location>
</feature>
<evidence type="ECO:0000313" key="2">
    <source>
        <dbReference type="EMBL" id="EPQ53819.1"/>
    </source>
</evidence>
<name>S7RM77_GLOTA</name>
<keyword evidence="3" id="KW-1185">Reference proteome</keyword>
<dbReference type="RefSeq" id="XP_007868099.1">
    <property type="nucleotide sequence ID" value="XM_007869908.1"/>
</dbReference>
<feature type="region of interest" description="Disordered" evidence="1">
    <location>
        <begin position="221"/>
        <end position="417"/>
    </location>
</feature>
<evidence type="ECO:0000256" key="1">
    <source>
        <dbReference type="SAM" id="MobiDB-lite"/>
    </source>
</evidence>
<dbReference type="Proteomes" id="UP000030669">
    <property type="component" value="Unassembled WGS sequence"/>
</dbReference>
<dbReference type="KEGG" id="gtr:GLOTRDRAFT_131149"/>
<feature type="compositionally biased region" description="Basic and acidic residues" evidence="1">
    <location>
        <begin position="31"/>
        <end position="47"/>
    </location>
</feature>
<evidence type="ECO:0000313" key="3">
    <source>
        <dbReference type="Proteomes" id="UP000030669"/>
    </source>
</evidence>
<protein>
    <submittedName>
        <fullName evidence="2">Uncharacterized protein</fullName>
    </submittedName>
</protein>
<proteinExistence type="predicted"/>
<dbReference type="AlphaFoldDB" id="S7RM77"/>
<feature type="compositionally biased region" description="Basic and acidic residues" evidence="1">
    <location>
        <begin position="290"/>
        <end position="299"/>
    </location>
</feature>
<reference evidence="2 3" key="1">
    <citation type="journal article" date="2012" name="Science">
        <title>The Paleozoic origin of enzymatic lignin decomposition reconstructed from 31 fungal genomes.</title>
        <authorList>
            <person name="Floudas D."/>
            <person name="Binder M."/>
            <person name="Riley R."/>
            <person name="Barry K."/>
            <person name="Blanchette R.A."/>
            <person name="Henrissat B."/>
            <person name="Martinez A.T."/>
            <person name="Otillar R."/>
            <person name="Spatafora J.W."/>
            <person name="Yadav J.S."/>
            <person name="Aerts A."/>
            <person name="Benoit I."/>
            <person name="Boyd A."/>
            <person name="Carlson A."/>
            <person name="Copeland A."/>
            <person name="Coutinho P.M."/>
            <person name="de Vries R.P."/>
            <person name="Ferreira P."/>
            <person name="Findley K."/>
            <person name="Foster B."/>
            <person name="Gaskell J."/>
            <person name="Glotzer D."/>
            <person name="Gorecki P."/>
            <person name="Heitman J."/>
            <person name="Hesse C."/>
            <person name="Hori C."/>
            <person name="Igarashi K."/>
            <person name="Jurgens J.A."/>
            <person name="Kallen N."/>
            <person name="Kersten P."/>
            <person name="Kohler A."/>
            <person name="Kuees U."/>
            <person name="Kumar T.K.A."/>
            <person name="Kuo A."/>
            <person name="LaButti K."/>
            <person name="Larrondo L.F."/>
            <person name="Lindquist E."/>
            <person name="Ling A."/>
            <person name="Lombard V."/>
            <person name="Lucas S."/>
            <person name="Lundell T."/>
            <person name="Martin R."/>
            <person name="McLaughlin D.J."/>
            <person name="Morgenstern I."/>
            <person name="Morin E."/>
            <person name="Murat C."/>
            <person name="Nagy L.G."/>
            <person name="Nolan M."/>
            <person name="Ohm R.A."/>
            <person name="Patyshakuliyeva A."/>
            <person name="Rokas A."/>
            <person name="Ruiz-Duenas F.J."/>
            <person name="Sabat G."/>
            <person name="Salamov A."/>
            <person name="Samejima M."/>
            <person name="Schmutz J."/>
            <person name="Slot J.C."/>
            <person name="St John F."/>
            <person name="Stenlid J."/>
            <person name="Sun H."/>
            <person name="Sun S."/>
            <person name="Syed K."/>
            <person name="Tsang A."/>
            <person name="Wiebenga A."/>
            <person name="Young D."/>
            <person name="Pisabarro A."/>
            <person name="Eastwood D.C."/>
            <person name="Martin F."/>
            <person name="Cullen D."/>
            <person name="Grigoriev I.V."/>
            <person name="Hibbett D.S."/>
        </authorList>
    </citation>
    <scope>NUCLEOTIDE SEQUENCE [LARGE SCALE GENOMIC DNA]</scope>
    <source>
        <strain evidence="2 3">ATCC 11539</strain>
    </source>
</reference>
<gene>
    <name evidence="2" type="ORF">GLOTRDRAFT_131149</name>
</gene>
<dbReference type="EMBL" id="KB469305">
    <property type="protein sequence ID" value="EPQ53819.1"/>
    <property type="molecule type" value="Genomic_DNA"/>
</dbReference>
<dbReference type="GeneID" id="19302238"/>
<accession>S7RM77</accession>
<feature type="compositionally biased region" description="Polar residues" evidence="1">
    <location>
        <begin position="1"/>
        <end position="10"/>
    </location>
</feature>
<feature type="compositionally biased region" description="Low complexity" evidence="1">
    <location>
        <begin position="326"/>
        <end position="339"/>
    </location>
</feature>
<organism evidence="2 3">
    <name type="scientific">Gloeophyllum trabeum (strain ATCC 11539 / FP-39264 / Madison 617)</name>
    <name type="common">Brown rot fungus</name>
    <dbReference type="NCBI Taxonomy" id="670483"/>
    <lineage>
        <taxon>Eukaryota</taxon>
        <taxon>Fungi</taxon>
        <taxon>Dikarya</taxon>
        <taxon>Basidiomycota</taxon>
        <taxon>Agaricomycotina</taxon>
        <taxon>Agaricomycetes</taxon>
        <taxon>Gloeophyllales</taxon>
        <taxon>Gloeophyllaceae</taxon>
        <taxon>Gloeophyllum</taxon>
    </lineage>
</organism>
<sequence length="674" mass="74328">MHAPLSNKTNRGYVPSPVCPRSNKFRPTSGKRKENEEKGCHASRVSEDNPEAPEPSFAPQGERPFFVKKRPSLTTKELPSEKIEPESEPLASLSLARHVLLKSRLLDFNKKVARVMFRTWIASVLEKKRMGYREWRTYLQCHKALSAREDINKDTLPRKSIEKFRAMGVEPDDFNDEVWMPGAFEPPTQVIKLSIEERKERLVRKLVAAFLVGVEKRAEERECLEEQAPLQEEEESLEEEGETSSAGEEGDEAIDDAEDDLADGDDDMQNTDEAVSDDDHVDSTEAVENAAEKACRLDDSSEVPPPVSHEEYSDAHSPAVATGDCLLSSPSPVRSSPLRQFGELSPLKPANDIRAPSAEEIGVPTAEDAEGPAHDSSATPSATVAQVPLSTPPAPTSPEPSEKELPLPAQHTQHPIQDVTYTEQAAEPLQPNAARGPPADSFACLAVGMGRAPRDDFEREVYTEGLARAYAQILTRENIEHDLTERGIELPHIEDDGALKPRSDNVWALEHDAYQAVYANAFAEVLAQEAIEEEAEEAEDSDDEERPVDRMDQDWKVQIRRPRCVIEEVEFADGSAMDISFHGPLDPMECSVVEGPAGMSVSTLVGLDGGEDEPMDVDFPDEAGDVDIYDASMMSLVPFDFSTPADPVEDVLCAFGNIDLGPDDAIDVDTHLDW</sequence>
<feature type="compositionally biased region" description="Acidic residues" evidence="1">
    <location>
        <begin position="231"/>
        <end position="276"/>
    </location>
</feature>
<dbReference type="HOGENOM" id="CLU_026309_0_0_1"/>